<dbReference type="GO" id="GO:0022857">
    <property type="term" value="F:transmembrane transporter activity"/>
    <property type="evidence" value="ECO:0007669"/>
    <property type="project" value="InterPro"/>
</dbReference>
<feature type="coiled-coil region" evidence="3">
    <location>
        <begin position="161"/>
        <end position="195"/>
    </location>
</feature>
<keyword evidence="3" id="KW-0175">Coiled coil</keyword>
<gene>
    <name evidence="7" type="ORF">MMF98_17765</name>
</gene>
<evidence type="ECO:0000256" key="1">
    <source>
        <dbReference type="ARBA" id="ARBA00009477"/>
    </source>
</evidence>
<dbReference type="PANTHER" id="PTHR30097:SF4">
    <property type="entry name" value="SLR6042 PROTEIN"/>
    <property type="match status" value="1"/>
</dbReference>
<dbReference type="Gene3D" id="2.40.420.20">
    <property type="match status" value="1"/>
</dbReference>
<dbReference type="NCBIfam" id="TIGR01730">
    <property type="entry name" value="RND_mfp"/>
    <property type="match status" value="1"/>
</dbReference>
<feature type="domain" description="CzcB-like C-terminal circularly permuted SH3-like" evidence="6">
    <location>
        <begin position="322"/>
        <end position="378"/>
    </location>
</feature>
<keyword evidence="2" id="KW-0813">Transport</keyword>
<dbReference type="Pfam" id="PF25954">
    <property type="entry name" value="Beta-barrel_RND_2"/>
    <property type="match status" value="1"/>
</dbReference>
<dbReference type="FunFam" id="2.40.30.170:FF:000010">
    <property type="entry name" value="Efflux RND transporter periplasmic adaptor subunit"/>
    <property type="match status" value="1"/>
</dbReference>
<accession>A0A9X2ANP6</accession>
<dbReference type="GO" id="GO:0016020">
    <property type="term" value="C:membrane"/>
    <property type="evidence" value="ECO:0007669"/>
    <property type="project" value="InterPro"/>
</dbReference>
<dbReference type="Gene3D" id="2.40.30.170">
    <property type="match status" value="1"/>
</dbReference>
<dbReference type="Pfam" id="PF25975">
    <property type="entry name" value="CzcB_C"/>
    <property type="match status" value="1"/>
</dbReference>
<evidence type="ECO:0000256" key="3">
    <source>
        <dbReference type="SAM" id="Coils"/>
    </source>
</evidence>
<dbReference type="Gene3D" id="2.40.50.100">
    <property type="match status" value="1"/>
</dbReference>
<evidence type="ECO:0000259" key="6">
    <source>
        <dbReference type="Pfam" id="PF25975"/>
    </source>
</evidence>
<feature type="domain" description="CusB-like beta-barrel" evidence="4">
    <location>
        <begin position="240"/>
        <end position="316"/>
    </location>
</feature>
<proteinExistence type="inferred from homology"/>
<dbReference type="Gene3D" id="1.10.287.470">
    <property type="entry name" value="Helix hairpin bin"/>
    <property type="match status" value="1"/>
</dbReference>
<dbReference type="GO" id="GO:0030313">
    <property type="term" value="C:cell envelope"/>
    <property type="evidence" value="ECO:0007669"/>
    <property type="project" value="TreeGrafter"/>
</dbReference>
<protein>
    <submittedName>
        <fullName evidence="7">Efflux RND transporter periplasmic adaptor subunit</fullName>
    </submittedName>
</protein>
<dbReference type="AlphaFoldDB" id="A0A9X2ANP6"/>
<dbReference type="EMBL" id="JALGBI010000002">
    <property type="protein sequence ID" value="MCJ0765063.1"/>
    <property type="molecule type" value="Genomic_DNA"/>
</dbReference>
<name>A0A9X2ANP6_9BURK</name>
<comment type="similarity">
    <text evidence="1">Belongs to the membrane fusion protein (MFP) (TC 8.A.1) family.</text>
</comment>
<dbReference type="InterPro" id="IPR051909">
    <property type="entry name" value="MFP_Cation_Efflux"/>
</dbReference>
<evidence type="ECO:0000259" key="4">
    <source>
        <dbReference type="Pfam" id="PF25954"/>
    </source>
</evidence>
<dbReference type="Pfam" id="PF25973">
    <property type="entry name" value="BSH_CzcB"/>
    <property type="match status" value="1"/>
</dbReference>
<dbReference type="InterPro" id="IPR058647">
    <property type="entry name" value="BSH_CzcB-like"/>
</dbReference>
<dbReference type="InterPro" id="IPR006143">
    <property type="entry name" value="RND_pump_MFP"/>
</dbReference>
<dbReference type="RefSeq" id="WP_243308106.1">
    <property type="nucleotide sequence ID" value="NZ_JALGBI010000002.1"/>
</dbReference>
<dbReference type="InterPro" id="IPR058649">
    <property type="entry name" value="CzcB_C"/>
</dbReference>
<feature type="domain" description="CzcB-like barrel-sandwich hybrid" evidence="5">
    <location>
        <begin position="94"/>
        <end position="237"/>
    </location>
</feature>
<dbReference type="Proteomes" id="UP001139447">
    <property type="component" value="Unassembled WGS sequence"/>
</dbReference>
<dbReference type="SUPFAM" id="SSF111369">
    <property type="entry name" value="HlyD-like secretion proteins"/>
    <property type="match status" value="1"/>
</dbReference>
<evidence type="ECO:0000313" key="7">
    <source>
        <dbReference type="EMBL" id="MCJ0765063.1"/>
    </source>
</evidence>
<evidence type="ECO:0000256" key="2">
    <source>
        <dbReference type="ARBA" id="ARBA00022448"/>
    </source>
</evidence>
<evidence type="ECO:0000313" key="8">
    <source>
        <dbReference type="Proteomes" id="UP001139447"/>
    </source>
</evidence>
<dbReference type="GO" id="GO:0015679">
    <property type="term" value="P:plasma membrane copper ion transport"/>
    <property type="evidence" value="ECO:0007669"/>
    <property type="project" value="TreeGrafter"/>
</dbReference>
<organism evidence="7 8">
    <name type="scientific">Variovorax terrae</name>
    <dbReference type="NCBI Taxonomy" id="2923278"/>
    <lineage>
        <taxon>Bacteria</taxon>
        <taxon>Pseudomonadati</taxon>
        <taxon>Pseudomonadota</taxon>
        <taxon>Betaproteobacteria</taxon>
        <taxon>Burkholderiales</taxon>
        <taxon>Comamonadaceae</taxon>
        <taxon>Variovorax</taxon>
    </lineage>
</organism>
<dbReference type="GO" id="GO:0060003">
    <property type="term" value="P:copper ion export"/>
    <property type="evidence" value="ECO:0007669"/>
    <property type="project" value="TreeGrafter"/>
</dbReference>
<keyword evidence="8" id="KW-1185">Reference proteome</keyword>
<comment type="caution">
    <text evidence="7">The sequence shown here is derived from an EMBL/GenBank/DDBJ whole genome shotgun (WGS) entry which is preliminary data.</text>
</comment>
<reference evidence="7" key="1">
    <citation type="submission" date="2022-03" db="EMBL/GenBank/DDBJ databases">
        <authorList>
            <person name="Woo C.Y."/>
        </authorList>
    </citation>
    <scope>NUCLEOTIDE SEQUENCE</scope>
    <source>
        <strain evidence="7">CYS-02</strain>
    </source>
</reference>
<dbReference type="PANTHER" id="PTHR30097">
    <property type="entry name" value="CATION EFFLUX SYSTEM PROTEIN CUSB"/>
    <property type="match status" value="1"/>
</dbReference>
<dbReference type="InterPro" id="IPR058792">
    <property type="entry name" value="Beta-barrel_RND_2"/>
</dbReference>
<sequence>MTFEPSTRSAAGWLLAAACTVLAGCDGARGLPGSSTAEEPARPSAAAVVHEAGSVFVPEASPLRQSLQLAAVQVQAVERPIGVPAAIEADPARLVRIVPPLAGRIVRLHKMLGDPVQAGDLLLTLDSADLSAAHSDATKAQAALGLARKNLARQQELAQAEIAAQKDLEQAQSDFAQAESEARRARTRLAQLGAAPGAGSAREYVLRAPISGRVIELAGAAGGYWNDTNAPVMTVADLSSVWLAASVSERDLASVFVGQKARIELNAYEGQAFEGTVRYVGEVLDADTRTVKVRVAVDNRAGRFRPGMFARAVFSGPAHQAVVVPASALVQSGLYTRVFVEKAPFRFEPRVVKAGAVLGDRVEIVSGLQAGERIVVKEGVLLND</sequence>
<evidence type="ECO:0000259" key="5">
    <source>
        <dbReference type="Pfam" id="PF25973"/>
    </source>
</evidence>